<reference evidence="4 5" key="1">
    <citation type="journal article" date="2019" name="Int. J. Syst. Evol. Microbiol.">
        <title>The Global Catalogue of Microorganisms (GCM) 10K type strain sequencing project: providing services to taxonomists for standard genome sequencing and annotation.</title>
        <authorList>
            <consortium name="The Broad Institute Genomics Platform"/>
            <consortium name="The Broad Institute Genome Sequencing Center for Infectious Disease"/>
            <person name="Wu L."/>
            <person name="Ma J."/>
        </authorList>
    </citation>
    <scope>NUCLEOTIDE SEQUENCE [LARGE SCALE GENOMIC DNA]</scope>
    <source>
        <strain evidence="4 5">JCM 3106</strain>
    </source>
</reference>
<dbReference type="Proteomes" id="UP001499930">
    <property type="component" value="Unassembled WGS sequence"/>
</dbReference>
<dbReference type="Pfam" id="PF14258">
    <property type="entry name" value="DUF4350"/>
    <property type="match status" value="1"/>
</dbReference>
<dbReference type="EMBL" id="BAAAWD010000006">
    <property type="protein sequence ID" value="GAA2992759.1"/>
    <property type="molecule type" value="Genomic_DNA"/>
</dbReference>
<keyword evidence="2" id="KW-0472">Membrane</keyword>
<feature type="region of interest" description="Disordered" evidence="1">
    <location>
        <begin position="1"/>
        <end position="39"/>
    </location>
</feature>
<feature type="domain" description="DUF4350" evidence="3">
    <location>
        <begin position="88"/>
        <end position="258"/>
    </location>
</feature>
<evidence type="ECO:0000259" key="3">
    <source>
        <dbReference type="Pfam" id="PF14258"/>
    </source>
</evidence>
<evidence type="ECO:0000256" key="2">
    <source>
        <dbReference type="SAM" id="Phobius"/>
    </source>
</evidence>
<evidence type="ECO:0000313" key="5">
    <source>
        <dbReference type="Proteomes" id="UP001499930"/>
    </source>
</evidence>
<organism evidence="4 5">
    <name type="scientific">Streptosporangium longisporum</name>
    <dbReference type="NCBI Taxonomy" id="46187"/>
    <lineage>
        <taxon>Bacteria</taxon>
        <taxon>Bacillati</taxon>
        <taxon>Actinomycetota</taxon>
        <taxon>Actinomycetes</taxon>
        <taxon>Streptosporangiales</taxon>
        <taxon>Streptosporangiaceae</taxon>
        <taxon>Streptosporangium</taxon>
    </lineage>
</organism>
<feature type="transmembrane region" description="Helical" evidence="2">
    <location>
        <begin position="57"/>
        <end position="75"/>
    </location>
</feature>
<dbReference type="InterPro" id="IPR025646">
    <property type="entry name" value="DUF4350"/>
</dbReference>
<name>A0ABN3XSK4_9ACTN</name>
<accession>A0ABN3XSK4</accession>
<keyword evidence="2" id="KW-0812">Transmembrane</keyword>
<feature type="compositionally biased region" description="Pro residues" evidence="1">
    <location>
        <begin position="13"/>
        <end position="28"/>
    </location>
</feature>
<sequence length="421" mass="42050">MSPAAPGRADAAPAPPSPGSGPAAPGPVTPSQGSASSVAATTSVSPTAAGLWRGGRGMLLVALVVVVGAVAGVLLGGSGQGGRLLDPADASLSGGRGLARLLQAQGVRVLPVTSVAEAAAQAGRAGPAGSTLLVTSAFPLTAGDAGRLAAVPGDLLLAGVGRHLRLLAPDVTLVREARVRSREPGCGLPAATRAGSAHVGGMTYVAPAGAVGCYPSGGRPTLVSRSTGGRTVTVTGDDAFMTNLRLAEDGNAALAMNLAGARPTLIWLTVPETGPPADGPAGFYDLVPEGVSWAVVQLFLAVLLLALWRGRRLGPVVTERLPVVVRAAETVEGRARLYRARRARDRAAAALREGFTDRVTPRLGLPSGAGADALVNAIAERTGQAAPHIGAALYGPPPADEAGLVALAAYMDFVERQVGKS</sequence>
<proteinExistence type="predicted"/>
<keyword evidence="5" id="KW-1185">Reference proteome</keyword>
<evidence type="ECO:0000256" key="1">
    <source>
        <dbReference type="SAM" id="MobiDB-lite"/>
    </source>
</evidence>
<gene>
    <name evidence="4" type="ORF">GCM10017559_11200</name>
</gene>
<keyword evidence="2" id="KW-1133">Transmembrane helix</keyword>
<comment type="caution">
    <text evidence="4">The sequence shown here is derived from an EMBL/GenBank/DDBJ whole genome shotgun (WGS) entry which is preliminary data.</text>
</comment>
<protein>
    <submittedName>
        <fullName evidence="4">DUF4350 domain-containing protein</fullName>
    </submittedName>
</protein>
<feature type="compositionally biased region" description="Low complexity" evidence="1">
    <location>
        <begin position="29"/>
        <end position="39"/>
    </location>
</feature>
<evidence type="ECO:0000313" key="4">
    <source>
        <dbReference type="EMBL" id="GAA2992759.1"/>
    </source>
</evidence>
<feature type="compositionally biased region" description="Low complexity" evidence="1">
    <location>
        <begin position="1"/>
        <end position="12"/>
    </location>
</feature>